<organism evidence="4 5">
    <name type="scientific">Paenibacillus spongiae</name>
    <dbReference type="NCBI Taxonomy" id="2909671"/>
    <lineage>
        <taxon>Bacteria</taxon>
        <taxon>Bacillati</taxon>
        <taxon>Bacillota</taxon>
        <taxon>Bacilli</taxon>
        <taxon>Bacillales</taxon>
        <taxon>Paenibacillaceae</taxon>
        <taxon>Paenibacillus</taxon>
    </lineage>
</organism>
<evidence type="ECO:0000256" key="1">
    <source>
        <dbReference type="ARBA" id="ARBA00022679"/>
    </source>
</evidence>
<dbReference type="SUPFAM" id="SSF55729">
    <property type="entry name" value="Acyl-CoA N-acyltransferases (Nat)"/>
    <property type="match status" value="1"/>
</dbReference>
<evidence type="ECO:0000313" key="5">
    <source>
        <dbReference type="Proteomes" id="UP001057877"/>
    </source>
</evidence>
<dbReference type="CDD" id="cd04301">
    <property type="entry name" value="NAT_SF"/>
    <property type="match status" value="1"/>
</dbReference>
<gene>
    <name evidence="4" type="ORF">L1F29_21340</name>
</gene>
<dbReference type="InterPro" id="IPR056935">
    <property type="entry name" value="Rv0428c-like_C"/>
</dbReference>
<dbReference type="PANTHER" id="PTHR43420">
    <property type="entry name" value="ACETYLTRANSFERASE"/>
    <property type="match status" value="1"/>
</dbReference>
<evidence type="ECO:0000313" key="4">
    <source>
        <dbReference type="EMBL" id="UVI27988.1"/>
    </source>
</evidence>
<dbReference type="InterPro" id="IPR000182">
    <property type="entry name" value="GNAT_dom"/>
</dbReference>
<keyword evidence="2" id="KW-0012">Acyltransferase</keyword>
<keyword evidence="1" id="KW-0808">Transferase</keyword>
<dbReference type="Pfam" id="PF24553">
    <property type="entry name" value="Rv0428c_C"/>
    <property type="match status" value="1"/>
</dbReference>
<dbReference type="InterPro" id="IPR016181">
    <property type="entry name" value="Acyl_CoA_acyltransferase"/>
</dbReference>
<proteinExistence type="predicted"/>
<name>A0ABY5S6P1_9BACL</name>
<dbReference type="Gene3D" id="3.40.630.30">
    <property type="match status" value="1"/>
</dbReference>
<dbReference type="EMBL" id="CP091430">
    <property type="protein sequence ID" value="UVI27988.1"/>
    <property type="molecule type" value="Genomic_DNA"/>
</dbReference>
<dbReference type="RefSeq" id="WP_258384076.1">
    <property type="nucleotide sequence ID" value="NZ_CP091430.1"/>
</dbReference>
<evidence type="ECO:0000256" key="2">
    <source>
        <dbReference type="ARBA" id="ARBA00023315"/>
    </source>
</evidence>
<protein>
    <submittedName>
        <fullName evidence="4">GNAT family N-acetyltransferase</fullName>
    </submittedName>
</protein>
<sequence>MYKEIEEAALNAWPALRTILRDGWLLRVSDGYTKRSNSVSPIYEACRCIEVEGRIRDAERFYANAGLNAVFKLTPFVHPPSLDELLSQSGYKLVDPSCVKLLTLDEEPYAAYSNGNVRIEESFTEGWLANAAALLGLSPSQTSVTRELLGSSPLTQGFAAVYVDGNPVACGIGVVEGKYMGLFDIVTAPEYRNQGYGQQLIRQLLDWGKSRGASACYLLVVENNKPAVRLYDKLGFETIYRYWYRVKPLAQI</sequence>
<dbReference type="PROSITE" id="PS51186">
    <property type="entry name" value="GNAT"/>
    <property type="match status" value="1"/>
</dbReference>
<dbReference type="InterPro" id="IPR050680">
    <property type="entry name" value="YpeA/RimI_acetyltransf"/>
</dbReference>
<accession>A0ABY5S6P1</accession>
<dbReference type="Proteomes" id="UP001057877">
    <property type="component" value="Chromosome"/>
</dbReference>
<evidence type="ECO:0000259" key="3">
    <source>
        <dbReference type="PROSITE" id="PS51186"/>
    </source>
</evidence>
<reference evidence="4" key="1">
    <citation type="submission" date="2022-01" db="EMBL/GenBank/DDBJ databases">
        <title>Paenibacillus spongiae sp. nov., isolated from marine sponge.</title>
        <authorList>
            <person name="Li Z."/>
            <person name="Zhang M."/>
        </authorList>
    </citation>
    <scope>NUCLEOTIDE SEQUENCE</scope>
    <source>
        <strain evidence="4">PHS-Z3</strain>
    </source>
</reference>
<feature type="domain" description="N-acetyltransferase" evidence="3">
    <location>
        <begin position="117"/>
        <end position="252"/>
    </location>
</feature>
<dbReference type="PANTHER" id="PTHR43420:SF12">
    <property type="entry name" value="N-ACETYLTRANSFERASE DOMAIN-CONTAINING PROTEIN"/>
    <property type="match status" value="1"/>
</dbReference>
<keyword evidence="5" id="KW-1185">Reference proteome</keyword>